<proteinExistence type="predicted"/>
<dbReference type="RefSeq" id="WP_214621981.1">
    <property type="nucleotide sequence ID" value="NZ_JAHGAW010000003.1"/>
</dbReference>
<reference evidence="3" key="1">
    <citation type="submission" date="2021-05" db="EMBL/GenBank/DDBJ databases">
        <title>Genome of Sphingobium sp. strain.</title>
        <authorList>
            <person name="Fan R."/>
        </authorList>
    </citation>
    <scope>NUCLEOTIDE SEQUENCE</scope>
    <source>
        <strain evidence="3">H33</strain>
    </source>
</reference>
<dbReference type="Gene3D" id="1.10.150.20">
    <property type="entry name" value="5' to 3' exonuclease, C-terminal subdomain"/>
    <property type="match status" value="1"/>
</dbReference>
<keyword evidence="2" id="KW-0812">Transmembrane</keyword>
<dbReference type="AlphaFoldDB" id="A0A9X1DA64"/>
<organism evidence="3 4">
    <name type="scientific">Sphingobium nicotianae</name>
    <dbReference type="NCBI Taxonomy" id="2782607"/>
    <lineage>
        <taxon>Bacteria</taxon>
        <taxon>Pseudomonadati</taxon>
        <taxon>Pseudomonadota</taxon>
        <taxon>Alphaproteobacteria</taxon>
        <taxon>Sphingomonadales</taxon>
        <taxon>Sphingomonadaceae</taxon>
        <taxon>Sphingobium</taxon>
    </lineage>
</organism>
<evidence type="ECO:0000313" key="3">
    <source>
        <dbReference type="EMBL" id="MBT2186220.1"/>
    </source>
</evidence>
<feature type="transmembrane region" description="Helical" evidence="2">
    <location>
        <begin position="7"/>
        <end position="27"/>
    </location>
</feature>
<feature type="region of interest" description="Disordered" evidence="1">
    <location>
        <begin position="79"/>
        <end position="98"/>
    </location>
</feature>
<comment type="caution">
    <text evidence="3">The sequence shown here is derived from an EMBL/GenBank/DDBJ whole genome shotgun (WGS) entry which is preliminary data.</text>
</comment>
<keyword evidence="2" id="KW-1133">Transmembrane helix</keyword>
<dbReference type="Proteomes" id="UP001138757">
    <property type="component" value="Unassembled WGS sequence"/>
</dbReference>
<evidence type="ECO:0000313" key="4">
    <source>
        <dbReference type="Proteomes" id="UP001138757"/>
    </source>
</evidence>
<evidence type="ECO:0000256" key="1">
    <source>
        <dbReference type="SAM" id="MobiDB-lite"/>
    </source>
</evidence>
<protein>
    <submittedName>
        <fullName evidence="3">Uncharacterized protein</fullName>
    </submittedName>
</protein>
<gene>
    <name evidence="3" type="ORF">KK488_04595</name>
</gene>
<feature type="compositionally biased region" description="Low complexity" evidence="1">
    <location>
        <begin position="79"/>
        <end position="88"/>
    </location>
</feature>
<name>A0A9X1DA64_9SPHN</name>
<accession>A0A9X1DA64</accession>
<sequence length="260" mass="28212">MIALIAYYWYGLLIAFGIGLVTAWWVWTQLPVAMPIEVDPDDELLDWESEQPMPSPAAPSGFARIETVEDQLLIGGAEPAPEEVAPPVSDQEETAHIDEGEAEPAPASLIEHGVDELTSALSDELAPAITASSEAAMDAVEPVQDEAEALAEPDAAAIEDHVEPLEPRVEEPEPVVPAGKAPDDLMVIKGIGPQIDALLRSLGVQRFEDIAGWMPEDIERIDGQLGIFKGHIIRDEWIGQARLLAKGDMETFNQRYGHLS</sequence>
<dbReference type="EMBL" id="JAHGAW010000003">
    <property type="protein sequence ID" value="MBT2186220.1"/>
    <property type="molecule type" value="Genomic_DNA"/>
</dbReference>
<evidence type="ECO:0000256" key="2">
    <source>
        <dbReference type="SAM" id="Phobius"/>
    </source>
</evidence>
<keyword evidence="4" id="KW-1185">Reference proteome</keyword>
<keyword evidence="2" id="KW-0472">Membrane</keyword>